<keyword evidence="2" id="KW-1185">Reference proteome</keyword>
<comment type="caution">
    <text evidence="1">The sequence shown here is derived from an EMBL/GenBank/DDBJ whole genome shotgun (WGS) entry which is preliminary data.</text>
</comment>
<dbReference type="Gene3D" id="1.25.40.10">
    <property type="entry name" value="Tetratricopeptide repeat domain"/>
    <property type="match status" value="1"/>
</dbReference>
<dbReference type="InterPro" id="IPR011990">
    <property type="entry name" value="TPR-like_helical_dom_sf"/>
</dbReference>
<proteinExistence type="predicted"/>
<gene>
    <name evidence="1" type="ORF">V5O48_010365</name>
</gene>
<evidence type="ECO:0000313" key="1">
    <source>
        <dbReference type="EMBL" id="KAL0571601.1"/>
    </source>
</evidence>
<name>A0ABR3F8L3_9AGAR</name>
<accession>A0ABR3F8L3</accession>
<protein>
    <submittedName>
        <fullName evidence="1">Uncharacterized protein</fullName>
    </submittedName>
</protein>
<sequence length="621" mass="71333">MQPPESTMPFLETIHRIIHDHRTLLKRLALVLASKGYAPLLSPLLLPTILRMNQPEPARLFLREYERLDEKYQWERPPGVSELRLVAPEMRVAISLKAIRESAVRVLTDLGQLDFAFGLISSDDTREIRLNRRTYGHLLAALEKRRAYLVGQDVFSSKKLTKLDALMTKVQLMFDEASDQALPLAGLETQMPLVHTITTTTQLVEAIRLVKAALPFNTGLRENKRRLDGPTIVQILAVLSSPETVLANDSGYREHVAASRPNLLRLLRRRALLSTERSTKIWLFSEMVHLWHLRRYEEIIKLFEVHFWCYGVPIIEIARIANAMPDPWDHRWARDLFRGIPEKGILPKPKFYPTAYHHTSIVWQSLVMTHEDNKGKIASLYRTMVQYAGAYQEASKQLHEDSEESELDAPYKAPIGLDSDSDSFAFPIISQENPLICVENFTPFIRQLSAGGSRPDLQRSDLDPTQIMRDMMNLKMRPTIHQFTELARRYVLNSDGPRALKILDHLEVINFQEPPLRTADDTAANPSRARDSSLPEPDIICYIALMRAFLRMNDLEGVEEVDRRLKIRYGSLEELLAGLEKRKQTERVKEDVITINEVYRDWELLEAWNSKNVEGAPVMAV</sequence>
<organism evidence="1 2">
    <name type="scientific">Marasmius crinis-equi</name>
    <dbReference type="NCBI Taxonomy" id="585013"/>
    <lineage>
        <taxon>Eukaryota</taxon>
        <taxon>Fungi</taxon>
        <taxon>Dikarya</taxon>
        <taxon>Basidiomycota</taxon>
        <taxon>Agaricomycotina</taxon>
        <taxon>Agaricomycetes</taxon>
        <taxon>Agaricomycetidae</taxon>
        <taxon>Agaricales</taxon>
        <taxon>Marasmiineae</taxon>
        <taxon>Marasmiaceae</taxon>
        <taxon>Marasmius</taxon>
    </lineage>
</organism>
<dbReference type="Proteomes" id="UP001465976">
    <property type="component" value="Unassembled WGS sequence"/>
</dbReference>
<reference evidence="1 2" key="1">
    <citation type="submission" date="2024-02" db="EMBL/GenBank/DDBJ databases">
        <title>A draft genome for the cacao thread blight pathogen Marasmius crinis-equi.</title>
        <authorList>
            <person name="Cohen S.P."/>
            <person name="Baruah I.K."/>
            <person name="Amoako-Attah I."/>
            <person name="Bukari Y."/>
            <person name="Meinhardt L.W."/>
            <person name="Bailey B.A."/>
        </authorList>
    </citation>
    <scope>NUCLEOTIDE SEQUENCE [LARGE SCALE GENOMIC DNA]</scope>
    <source>
        <strain evidence="1 2">GH-76</strain>
    </source>
</reference>
<evidence type="ECO:0000313" key="2">
    <source>
        <dbReference type="Proteomes" id="UP001465976"/>
    </source>
</evidence>
<dbReference type="EMBL" id="JBAHYK010000743">
    <property type="protein sequence ID" value="KAL0571601.1"/>
    <property type="molecule type" value="Genomic_DNA"/>
</dbReference>